<feature type="binding site" evidence="7">
    <location>
        <position position="129"/>
    </location>
    <ligand>
        <name>Zn(2+)</name>
        <dbReference type="ChEBI" id="CHEBI:29105"/>
    </ligand>
</feature>
<sequence>MSIDPPSTFQRGTRQRAAIRHAIDAAKRPLLPQEILELAQRQVAEMGIATVYRNLKLLQEAGEIRAVELPGEAPRFESAHHGHHHHFQCRGCQRVFDVHGCHEDFARWAPPGFLVDGHELTLYGRCADCARKAARA</sequence>
<dbReference type="GO" id="GO:1900376">
    <property type="term" value="P:regulation of secondary metabolite biosynthetic process"/>
    <property type="evidence" value="ECO:0007669"/>
    <property type="project" value="TreeGrafter"/>
</dbReference>
<feature type="binding site" evidence="7">
    <location>
        <position position="89"/>
    </location>
    <ligand>
        <name>Zn(2+)</name>
        <dbReference type="ChEBI" id="CHEBI:29105"/>
    </ligand>
</feature>
<evidence type="ECO:0000256" key="4">
    <source>
        <dbReference type="ARBA" id="ARBA00023015"/>
    </source>
</evidence>
<evidence type="ECO:0000256" key="3">
    <source>
        <dbReference type="ARBA" id="ARBA00022833"/>
    </source>
</evidence>
<dbReference type="AlphaFoldDB" id="A0AAE3NBH6"/>
<dbReference type="InterPro" id="IPR036390">
    <property type="entry name" value="WH_DNA-bd_sf"/>
</dbReference>
<comment type="subunit">
    <text evidence="9">Homodimer.</text>
</comment>
<proteinExistence type="inferred from homology"/>
<keyword evidence="6 9" id="KW-0804">Transcription</keyword>
<name>A0AAE3NBH6_9BURK</name>
<evidence type="ECO:0000256" key="1">
    <source>
        <dbReference type="ARBA" id="ARBA00007957"/>
    </source>
</evidence>
<feature type="binding site" evidence="8">
    <location>
        <position position="118"/>
    </location>
    <ligand>
        <name>Fe cation</name>
        <dbReference type="ChEBI" id="CHEBI:24875"/>
    </ligand>
</feature>
<keyword evidence="7 9" id="KW-0479">Metal-binding</keyword>
<dbReference type="InterPro" id="IPR043135">
    <property type="entry name" value="Fur_C"/>
</dbReference>
<evidence type="ECO:0000256" key="8">
    <source>
        <dbReference type="PIRSR" id="PIRSR602481-2"/>
    </source>
</evidence>
<comment type="subcellular location">
    <subcellularLocation>
        <location evidence="9">Cytoplasm</location>
    </subcellularLocation>
</comment>
<dbReference type="PANTHER" id="PTHR33202:SF22">
    <property type="entry name" value="HYDROGEN PEROXIDE SENSITIVE REPRESSOR"/>
    <property type="match status" value="1"/>
</dbReference>
<gene>
    <name evidence="9" type="primary">fur</name>
    <name evidence="10" type="ORF">PGB34_19725</name>
</gene>
<dbReference type="InterPro" id="IPR036388">
    <property type="entry name" value="WH-like_DNA-bd_sf"/>
</dbReference>
<dbReference type="Pfam" id="PF01475">
    <property type="entry name" value="FUR"/>
    <property type="match status" value="1"/>
</dbReference>
<keyword evidence="3 7" id="KW-0862">Zinc</keyword>
<keyword evidence="5 9" id="KW-0238">DNA-binding</keyword>
<dbReference type="GO" id="GO:0003700">
    <property type="term" value="F:DNA-binding transcription factor activity"/>
    <property type="evidence" value="ECO:0007669"/>
    <property type="project" value="UniProtKB-UniRule"/>
</dbReference>
<evidence type="ECO:0000256" key="7">
    <source>
        <dbReference type="PIRSR" id="PIRSR602481-1"/>
    </source>
</evidence>
<evidence type="ECO:0000313" key="11">
    <source>
        <dbReference type="Proteomes" id="UP001212602"/>
    </source>
</evidence>
<protein>
    <recommendedName>
        <fullName evidence="9">Ferric uptake regulation protein</fullName>
    </recommendedName>
</protein>
<dbReference type="InterPro" id="IPR002481">
    <property type="entry name" value="FUR"/>
</dbReference>
<dbReference type="EMBL" id="JAQIPB010000010">
    <property type="protein sequence ID" value="MDA7418606.1"/>
    <property type="molecule type" value="Genomic_DNA"/>
</dbReference>
<dbReference type="CDD" id="cd07153">
    <property type="entry name" value="Fur_like"/>
    <property type="match status" value="1"/>
</dbReference>
<dbReference type="GO" id="GO:0008270">
    <property type="term" value="F:zinc ion binding"/>
    <property type="evidence" value="ECO:0007669"/>
    <property type="project" value="TreeGrafter"/>
</dbReference>
<evidence type="ECO:0000313" key="10">
    <source>
        <dbReference type="EMBL" id="MDA7418606.1"/>
    </source>
</evidence>
<dbReference type="RefSeq" id="WP_271429814.1">
    <property type="nucleotide sequence ID" value="NZ_JAQIPB010000010.1"/>
</dbReference>
<dbReference type="GO" id="GO:0000976">
    <property type="term" value="F:transcription cis-regulatory region binding"/>
    <property type="evidence" value="ECO:0007669"/>
    <property type="project" value="TreeGrafter"/>
</dbReference>
<keyword evidence="4 9" id="KW-0805">Transcription regulation</keyword>
<evidence type="ECO:0000256" key="2">
    <source>
        <dbReference type="ARBA" id="ARBA00022491"/>
    </source>
</evidence>
<evidence type="ECO:0000256" key="5">
    <source>
        <dbReference type="ARBA" id="ARBA00023125"/>
    </source>
</evidence>
<feature type="binding site" evidence="8">
    <location>
        <position position="83"/>
    </location>
    <ligand>
        <name>Fe cation</name>
        <dbReference type="ChEBI" id="CHEBI:24875"/>
    </ligand>
</feature>
<keyword evidence="11" id="KW-1185">Reference proteome</keyword>
<keyword evidence="8 9" id="KW-0408">Iron</keyword>
<dbReference type="Gene3D" id="3.30.1490.190">
    <property type="match status" value="1"/>
</dbReference>
<feature type="binding site" evidence="7">
    <location>
        <position position="92"/>
    </location>
    <ligand>
        <name>Zn(2+)</name>
        <dbReference type="ChEBI" id="CHEBI:29105"/>
    </ligand>
</feature>
<evidence type="ECO:0000256" key="9">
    <source>
        <dbReference type="RuleBase" id="RU364037"/>
    </source>
</evidence>
<organism evidence="10 11">
    <name type="scientific">Xenophilus arseniciresistens</name>
    <dbReference type="NCBI Taxonomy" id="1283306"/>
    <lineage>
        <taxon>Bacteria</taxon>
        <taxon>Pseudomonadati</taxon>
        <taxon>Pseudomonadota</taxon>
        <taxon>Betaproteobacteria</taxon>
        <taxon>Burkholderiales</taxon>
        <taxon>Comamonadaceae</taxon>
        <taxon>Xenophilus</taxon>
    </lineage>
</organism>
<dbReference type="GO" id="GO:0045892">
    <property type="term" value="P:negative regulation of DNA-templated transcription"/>
    <property type="evidence" value="ECO:0007669"/>
    <property type="project" value="TreeGrafter"/>
</dbReference>
<evidence type="ECO:0000256" key="6">
    <source>
        <dbReference type="ARBA" id="ARBA00023163"/>
    </source>
</evidence>
<keyword evidence="2 9" id="KW-0678">Repressor</keyword>
<feature type="binding site" evidence="7">
    <location>
        <position position="126"/>
    </location>
    <ligand>
        <name>Zn(2+)</name>
        <dbReference type="ChEBI" id="CHEBI:29105"/>
    </ligand>
</feature>
<comment type="similarity">
    <text evidence="1 9">Belongs to the Fur family.</text>
</comment>
<dbReference type="Proteomes" id="UP001212602">
    <property type="component" value="Unassembled WGS sequence"/>
</dbReference>
<dbReference type="GO" id="GO:0005737">
    <property type="term" value="C:cytoplasm"/>
    <property type="evidence" value="ECO:0007669"/>
    <property type="project" value="UniProtKB-SubCell"/>
</dbReference>
<dbReference type="PANTHER" id="PTHR33202">
    <property type="entry name" value="ZINC UPTAKE REGULATION PROTEIN"/>
    <property type="match status" value="1"/>
</dbReference>
<accession>A0AAE3NBH6</accession>
<comment type="cofactor">
    <cofactor evidence="8">
        <name>Mn(2+)</name>
        <dbReference type="ChEBI" id="CHEBI:29035"/>
    </cofactor>
    <cofactor evidence="8">
        <name>Fe(2+)</name>
        <dbReference type="ChEBI" id="CHEBI:29033"/>
    </cofactor>
    <text evidence="8">Binds 1 Mn(2+) or Fe(2+) ion per subunit.</text>
</comment>
<keyword evidence="9" id="KW-0963">Cytoplasm</keyword>
<reference evidence="10" key="1">
    <citation type="submission" date="2023-01" db="EMBL/GenBank/DDBJ databases">
        <title>Xenophilus mangrovi sp. nov., isolated from soil of Mangrove nature reserve.</title>
        <authorList>
            <person name="Xu S."/>
            <person name="Liu Z."/>
            <person name="Xu Y."/>
        </authorList>
    </citation>
    <scope>NUCLEOTIDE SEQUENCE</scope>
    <source>
        <strain evidence="10">YW8</strain>
    </source>
</reference>
<comment type="cofactor">
    <cofactor evidence="7">
        <name>Zn(2+)</name>
        <dbReference type="ChEBI" id="CHEBI:29105"/>
    </cofactor>
    <text evidence="7">Binds 1 zinc ion per subunit.</text>
</comment>
<dbReference type="SUPFAM" id="SSF46785">
    <property type="entry name" value="Winged helix' DNA-binding domain"/>
    <property type="match status" value="1"/>
</dbReference>
<comment type="caution">
    <text evidence="10">The sequence shown here is derived from an EMBL/GenBank/DDBJ whole genome shotgun (WGS) entry which is preliminary data.</text>
</comment>
<dbReference type="Gene3D" id="1.10.10.10">
    <property type="entry name" value="Winged helix-like DNA-binding domain superfamily/Winged helix DNA-binding domain"/>
    <property type="match status" value="1"/>
</dbReference>